<organism evidence="2 3">
    <name type="scientific">Methylocella tundrae</name>
    <dbReference type="NCBI Taxonomy" id="227605"/>
    <lineage>
        <taxon>Bacteria</taxon>
        <taxon>Pseudomonadati</taxon>
        <taxon>Pseudomonadota</taxon>
        <taxon>Alphaproteobacteria</taxon>
        <taxon>Hyphomicrobiales</taxon>
        <taxon>Beijerinckiaceae</taxon>
        <taxon>Methylocella</taxon>
    </lineage>
</organism>
<name>A0A4U8Z780_METTU</name>
<dbReference type="Pfam" id="PF00550">
    <property type="entry name" value="PP-binding"/>
    <property type="match status" value="1"/>
</dbReference>
<protein>
    <submittedName>
        <fullName evidence="2">Acyl carrier protein</fullName>
    </submittedName>
</protein>
<dbReference type="SUPFAM" id="SSF47336">
    <property type="entry name" value="ACP-like"/>
    <property type="match status" value="1"/>
</dbReference>
<gene>
    <name evidence="2" type="ORF">MTUNDRAET4_4244</name>
</gene>
<dbReference type="InterPro" id="IPR036736">
    <property type="entry name" value="ACP-like_sf"/>
</dbReference>
<dbReference type="Proteomes" id="UP000294360">
    <property type="component" value="Chromosome"/>
</dbReference>
<evidence type="ECO:0000313" key="2">
    <source>
        <dbReference type="EMBL" id="VFU11125.1"/>
    </source>
</evidence>
<reference evidence="2 3" key="1">
    <citation type="submission" date="2019-03" db="EMBL/GenBank/DDBJ databases">
        <authorList>
            <person name="Kox A.R. M."/>
        </authorList>
    </citation>
    <scope>NUCLEOTIDE SEQUENCE [LARGE SCALE GENOMIC DNA]</scope>
    <source>
        <strain evidence="2">MTUNDRAET4 annotated genome</strain>
    </source>
</reference>
<dbReference type="KEGG" id="mtun:MTUNDRAET4_4244"/>
<dbReference type="RefSeq" id="WP_134492124.1">
    <property type="nucleotide sequence ID" value="NZ_CP139089.1"/>
</dbReference>
<proteinExistence type="predicted"/>
<dbReference type="InterPro" id="IPR009081">
    <property type="entry name" value="PP-bd_ACP"/>
</dbReference>
<dbReference type="EMBL" id="LR536450">
    <property type="protein sequence ID" value="VFU11125.1"/>
    <property type="molecule type" value="Genomic_DNA"/>
</dbReference>
<feature type="domain" description="Carrier" evidence="1">
    <location>
        <begin position="1"/>
        <end position="80"/>
    </location>
</feature>
<evidence type="ECO:0000259" key="1">
    <source>
        <dbReference type="PROSITE" id="PS50075"/>
    </source>
</evidence>
<dbReference type="OrthoDB" id="9810922at2"/>
<dbReference type="AlphaFoldDB" id="A0A4U8Z780"/>
<dbReference type="Gene3D" id="1.10.1200.10">
    <property type="entry name" value="ACP-like"/>
    <property type="match status" value="1"/>
</dbReference>
<evidence type="ECO:0000313" key="3">
    <source>
        <dbReference type="Proteomes" id="UP000294360"/>
    </source>
</evidence>
<sequence length="81" mass="9143">MKDLDIRTALKEELGNIAPEIDINSVDPAADLRDALDIDSIDFLNFITAIHHRLEIEIPEIDYPRLRTLDGAVSFLKEKLG</sequence>
<accession>A0A4U8Z780</accession>
<dbReference type="PROSITE" id="PS50075">
    <property type="entry name" value="CARRIER"/>
    <property type="match status" value="1"/>
</dbReference>